<sequence>RIYLTITQALSMYLGCAPAGPAGKK</sequence>
<feature type="non-terminal residue" evidence="2">
    <location>
        <position position="1"/>
    </location>
</feature>
<gene>
    <name evidence="1" type="ORF">QYT958_LOCUS45358</name>
    <name evidence="2" type="ORF">QYT958_LOCUS46546</name>
</gene>
<dbReference type="EMBL" id="CAJOBR010083235">
    <property type="protein sequence ID" value="CAF5127967.1"/>
    <property type="molecule type" value="Genomic_DNA"/>
</dbReference>
<dbReference type="Proteomes" id="UP000663848">
    <property type="component" value="Unassembled WGS sequence"/>
</dbReference>
<protein>
    <submittedName>
        <fullName evidence="2">Uncharacterized protein</fullName>
    </submittedName>
</protein>
<comment type="caution">
    <text evidence="2">The sequence shown here is derived from an EMBL/GenBank/DDBJ whole genome shotgun (WGS) entry which is preliminary data.</text>
</comment>
<dbReference type="AlphaFoldDB" id="A0A822FRT8"/>
<evidence type="ECO:0000313" key="3">
    <source>
        <dbReference type="Proteomes" id="UP000663848"/>
    </source>
</evidence>
<reference evidence="2" key="1">
    <citation type="submission" date="2021-02" db="EMBL/GenBank/DDBJ databases">
        <authorList>
            <person name="Nowell W R."/>
        </authorList>
    </citation>
    <scope>NUCLEOTIDE SEQUENCE</scope>
</reference>
<dbReference type="InterPro" id="IPR027417">
    <property type="entry name" value="P-loop_NTPase"/>
</dbReference>
<organism evidence="2 3">
    <name type="scientific">Rotaria socialis</name>
    <dbReference type="NCBI Taxonomy" id="392032"/>
    <lineage>
        <taxon>Eukaryota</taxon>
        <taxon>Metazoa</taxon>
        <taxon>Spiralia</taxon>
        <taxon>Gnathifera</taxon>
        <taxon>Rotifera</taxon>
        <taxon>Eurotatoria</taxon>
        <taxon>Bdelloidea</taxon>
        <taxon>Philodinida</taxon>
        <taxon>Philodinidae</taxon>
        <taxon>Rotaria</taxon>
    </lineage>
</organism>
<dbReference type="EMBL" id="CAJOBR010074926">
    <property type="protein sequence ID" value="CAF5109756.1"/>
    <property type="molecule type" value="Genomic_DNA"/>
</dbReference>
<name>A0A822FRT8_9BILA</name>
<dbReference type="Gene3D" id="3.40.50.300">
    <property type="entry name" value="P-loop containing nucleotide triphosphate hydrolases"/>
    <property type="match status" value="1"/>
</dbReference>
<evidence type="ECO:0000313" key="2">
    <source>
        <dbReference type="EMBL" id="CAF5127967.1"/>
    </source>
</evidence>
<accession>A0A822FRT8</accession>
<proteinExistence type="predicted"/>
<evidence type="ECO:0000313" key="1">
    <source>
        <dbReference type="EMBL" id="CAF5109756.1"/>
    </source>
</evidence>